<proteinExistence type="predicted"/>
<gene>
    <name evidence="2" type="ORF">GCM10009663_11450</name>
</gene>
<evidence type="ECO:0000256" key="1">
    <source>
        <dbReference type="SAM" id="MobiDB-lite"/>
    </source>
</evidence>
<dbReference type="EMBL" id="BAAALD010000007">
    <property type="protein sequence ID" value="GAA1073205.1"/>
    <property type="molecule type" value="Genomic_DNA"/>
</dbReference>
<keyword evidence="3" id="KW-1185">Reference proteome</keyword>
<feature type="region of interest" description="Disordered" evidence="1">
    <location>
        <begin position="440"/>
        <end position="472"/>
    </location>
</feature>
<protein>
    <submittedName>
        <fullName evidence="2">DUF6493 family protein</fullName>
    </submittedName>
</protein>
<dbReference type="RefSeq" id="WP_344622378.1">
    <property type="nucleotide sequence ID" value="NZ_BAAALD010000007.1"/>
</dbReference>
<evidence type="ECO:0000313" key="2">
    <source>
        <dbReference type="EMBL" id="GAA1073205.1"/>
    </source>
</evidence>
<name>A0ABN1TCS5_9ACTN</name>
<dbReference type="Proteomes" id="UP001499987">
    <property type="component" value="Unassembled WGS sequence"/>
</dbReference>
<feature type="compositionally biased region" description="Pro residues" evidence="1">
    <location>
        <begin position="455"/>
        <end position="470"/>
    </location>
</feature>
<accession>A0ABN1TCS5</accession>
<organism evidence="2 3">
    <name type="scientific">Kitasatospora arboriphila</name>
    <dbReference type="NCBI Taxonomy" id="258052"/>
    <lineage>
        <taxon>Bacteria</taxon>
        <taxon>Bacillati</taxon>
        <taxon>Actinomycetota</taxon>
        <taxon>Actinomycetes</taxon>
        <taxon>Kitasatosporales</taxon>
        <taxon>Streptomycetaceae</taxon>
        <taxon>Kitasatospora</taxon>
    </lineage>
</organism>
<feature type="compositionally biased region" description="Low complexity" evidence="1">
    <location>
        <begin position="440"/>
        <end position="454"/>
    </location>
</feature>
<evidence type="ECO:0000313" key="3">
    <source>
        <dbReference type="Proteomes" id="UP001499987"/>
    </source>
</evidence>
<sequence>MNDGAATVIGWDEVRALIAARLPGAVIERLSGVPADRLDHLRAPLRRLRSELLRDAVSAEANRSFPAHGQLAALRAAGLSAARTPVEALGWLTDRRLRDATWPLADGGSTNADHHALLRVLLEPHRSTAWQRELAVRLAEWLPARGDGPRWLVAHGLTVWSGAEVPATDGYVTGWLREGGLMRHHHREIAEWFADQGLREPVPHHDTLLSWLRAQPRLAEFVRRLFEVPDVGGEFADPHAARSGPGNVWPEALTALAAEGVLDRAELLDHCLGKLLRGDRPGNLRGFLHLHDALAPDPDEVLARSRDYLRLAADGAPTAARAAQAALRTLDDRLPADTFAELTEAVLGRPEKTLATAQLTWAGAVLRRHPAQIDALLPAVAAGFAHPATEVQDKALRLATRHLAQAGPDTVRALRTAAQGLGPVQAVDARRLLGTDDATADADTAPWAGAEPLPSAAPGPAPARPMPPAVSGPHELAERLAALLADHSPEPVEFEAVLAAAVAEHHRDAPALAEALAPLAARRGRGRLRPGELRSSQAALGCLLDILAGGDHGHDPDGYAAELCALPTHLRTAPVLSALRVFEAVSHLAAQRADQSGSGGPVPFLLATPTGADGALDPAVLAERMDACRAAGTVPWPVDLAQALLRLPPDAVATAADRARGLGAVLPTLALEVPEGFHVQRPDMPERTGPYGWQPPVTPRIVPCGRPGPDLAAVAPADRPAVLLSGVPDHGESALFARGGHWAGSPAWLAQLPAQTPWHPESAAAHTVPSLAVQAVDGDGPRGANPVLPLLAEAPGIPGPVCHLALAYGLTAARADHRTAALDALLTMAARGTLRGRDLGERLAGLWELTVAKPNRFLPVLTGAAGSVAGPAVWPVLAELIAKPAAAPARRRTGDLLTTAAECATASGIRADLSALDTLTAPAAPRRVRTEAARLRAVPAT</sequence>
<comment type="caution">
    <text evidence="2">The sequence shown here is derived from an EMBL/GenBank/DDBJ whole genome shotgun (WGS) entry which is preliminary data.</text>
</comment>
<reference evidence="2 3" key="1">
    <citation type="journal article" date="2019" name="Int. J. Syst. Evol. Microbiol.">
        <title>The Global Catalogue of Microorganisms (GCM) 10K type strain sequencing project: providing services to taxonomists for standard genome sequencing and annotation.</title>
        <authorList>
            <consortium name="The Broad Institute Genomics Platform"/>
            <consortium name="The Broad Institute Genome Sequencing Center for Infectious Disease"/>
            <person name="Wu L."/>
            <person name="Ma J."/>
        </authorList>
    </citation>
    <scope>NUCLEOTIDE SEQUENCE [LARGE SCALE GENOMIC DNA]</scope>
    <source>
        <strain evidence="2 3">JCM 13002</strain>
    </source>
</reference>